<evidence type="ECO:0000256" key="4">
    <source>
        <dbReference type="ARBA" id="ARBA00022807"/>
    </source>
</evidence>
<dbReference type="STRING" id="1007676.ABM34_09490"/>
<organism evidence="7 8">
    <name type="scientific">Companilactobacillus ginsenosidimutans</name>
    <dbReference type="NCBI Taxonomy" id="1007676"/>
    <lineage>
        <taxon>Bacteria</taxon>
        <taxon>Bacillati</taxon>
        <taxon>Bacillota</taxon>
        <taxon>Bacilli</taxon>
        <taxon>Lactobacillales</taxon>
        <taxon>Lactobacillaceae</taxon>
        <taxon>Companilactobacillus</taxon>
    </lineage>
</organism>
<dbReference type="PATRIC" id="fig|1007676.4.peg.1921"/>
<evidence type="ECO:0000256" key="1">
    <source>
        <dbReference type="ARBA" id="ARBA00004496"/>
    </source>
</evidence>
<dbReference type="InterPro" id="IPR000169">
    <property type="entry name" value="Pept_cys_AS"/>
</dbReference>
<protein>
    <recommendedName>
        <fullName evidence="5">Aminopeptidase</fullName>
    </recommendedName>
</protein>
<dbReference type="GO" id="GO:0043418">
    <property type="term" value="P:homocysteine catabolic process"/>
    <property type="evidence" value="ECO:0007669"/>
    <property type="project" value="TreeGrafter"/>
</dbReference>
<accession>A0A0H4R3V2</accession>
<dbReference type="AlphaFoldDB" id="A0A0H4R3V2"/>
<evidence type="ECO:0000256" key="5">
    <source>
        <dbReference type="PIRNR" id="PIRNR005700"/>
    </source>
</evidence>
<keyword evidence="8" id="KW-1185">Reference proteome</keyword>
<dbReference type="Pfam" id="PF03051">
    <property type="entry name" value="Peptidase_C1_2"/>
    <property type="match status" value="1"/>
</dbReference>
<keyword evidence="5 7" id="KW-0031">Aminopeptidase</keyword>
<dbReference type="GO" id="GO:0009636">
    <property type="term" value="P:response to toxic substance"/>
    <property type="evidence" value="ECO:0007669"/>
    <property type="project" value="TreeGrafter"/>
</dbReference>
<dbReference type="PANTHER" id="PTHR10363">
    <property type="entry name" value="BLEOMYCIN HYDROLASE"/>
    <property type="match status" value="1"/>
</dbReference>
<evidence type="ECO:0000256" key="6">
    <source>
        <dbReference type="PIRSR" id="PIRSR005700-1"/>
    </source>
</evidence>
<dbReference type="KEGG" id="lgn:ABM34_09490"/>
<evidence type="ECO:0000313" key="8">
    <source>
        <dbReference type="Proteomes" id="UP000036106"/>
    </source>
</evidence>
<keyword evidence="4 5" id="KW-0788">Thiol protease</keyword>
<dbReference type="PROSITE" id="PS00639">
    <property type="entry name" value="THIOL_PROTEASE_HIS"/>
    <property type="match status" value="1"/>
</dbReference>
<proteinExistence type="inferred from homology"/>
<dbReference type="PANTHER" id="PTHR10363:SF2">
    <property type="entry name" value="BLEOMYCIN HYDROLASE"/>
    <property type="match status" value="1"/>
</dbReference>
<keyword evidence="2 5" id="KW-0645">Protease</keyword>
<dbReference type="InterPro" id="IPR025660">
    <property type="entry name" value="Pept_his_AS"/>
</dbReference>
<feature type="active site" evidence="6">
    <location>
        <position position="363"/>
    </location>
</feature>
<evidence type="ECO:0000313" key="7">
    <source>
        <dbReference type="EMBL" id="AKP68455.1"/>
    </source>
</evidence>
<dbReference type="InterPro" id="IPR004134">
    <property type="entry name" value="Peptidase_C1B"/>
</dbReference>
<comment type="subcellular location">
    <subcellularLocation>
        <location evidence="1">Cytoplasm</location>
    </subcellularLocation>
</comment>
<reference evidence="8" key="1">
    <citation type="submission" date="2015-07" db="EMBL/GenBank/DDBJ databases">
        <title>Lactobacillus ginsenosidimutans/EMML 3141/ whole genome sequencing.</title>
        <authorList>
            <person name="Kim M.K."/>
            <person name="Im W.-T."/>
            <person name="Srinivasan S."/>
            <person name="Lee J.-J."/>
        </authorList>
    </citation>
    <scope>NUCLEOTIDE SEQUENCE [LARGE SCALE GENOMIC DNA]</scope>
    <source>
        <strain evidence="8">EMML 3041</strain>
    </source>
</reference>
<feature type="active site" evidence="6">
    <location>
        <position position="384"/>
    </location>
</feature>
<dbReference type="GO" id="GO:0070005">
    <property type="term" value="F:cysteine-type aminopeptidase activity"/>
    <property type="evidence" value="ECO:0007669"/>
    <property type="project" value="InterPro"/>
</dbReference>
<evidence type="ECO:0000256" key="3">
    <source>
        <dbReference type="ARBA" id="ARBA00022801"/>
    </source>
</evidence>
<dbReference type="Gene3D" id="3.90.70.10">
    <property type="entry name" value="Cysteine proteinases"/>
    <property type="match status" value="1"/>
</dbReference>
<dbReference type="GO" id="GO:0006508">
    <property type="term" value="P:proteolysis"/>
    <property type="evidence" value="ECO:0007669"/>
    <property type="project" value="UniProtKB-KW"/>
</dbReference>
<gene>
    <name evidence="7" type="ORF">ABM34_09490</name>
</gene>
<dbReference type="GO" id="GO:0005737">
    <property type="term" value="C:cytoplasm"/>
    <property type="evidence" value="ECO:0007669"/>
    <property type="project" value="UniProtKB-SubCell"/>
</dbReference>
<dbReference type="EMBL" id="CP012034">
    <property type="protein sequence ID" value="AKP68455.1"/>
    <property type="molecule type" value="Genomic_DNA"/>
</dbReference>
<keyword evidence="3 5" id="KW-0378">Hydrolase</keyword>
<dbReference type="InterPro" id="IPR038765">
    <property type="entry name" value="Papain-like_cys_pep_sf"/>
</dbReference>
<sequence length="439" mass="50004">MNLTKEINKASLADFHDNLNHDVSNNVLKNAVAEVGIFQTAKNIDAKSKLNPAFNIEVPTGKVTNQKQSGRCWLFSTLTNLRTEFATKYNVKDFKLSENYLSFYDRLEKANYFFQNIVETADLPVTDRKVNWLFTSPSGDGGQWQYGANLINKYGVVPSYVMPETVVSESTSEFNATLNKLLRKDGMEIRRMIKENVPTDQKIQEMLSDVYRICVYSFGQPPVDFELSIRDDNGRMIEEDKITPLEFLNSYFSINLNDYIGVMNSPQTSKKFNQVYTIDTQGNIVGGTPEKFLNLPIERLKELSIQQLKSNDTVWFGNDVGKQSDRKLGLLFGDLYQYDQVFGIDTKMSKGDALDYGNASVSHAMVLTGVNIIDDKPNRWKVENSWGDANGDKGYFTMDDQWFDENVYEVVINKKYLTDAELAAFNQEPIVLPAWDAME</sequence>
<comment type="similarity">
    <text evidence="5">Belongs to the peptidase C1 family.</text>
</comment>
<dbReference type="Proteomes" id="UP000036106">
    <property type="component" value="Chromosome"/>
</dbReference>
<evidence type="ECO:0000256" key="2">
    <source>
        <dbReference type="ARBA" id="ARBA00022670"/>
    </source>
</evidence>
<name>A0A0H4R3V2_9LACO</name>
<dbReference type="PIRSF" id="PIRSF005700">
    <property type="entry name" value="PepC"/>
    <property type="match status" value="1"/>
</dbReference>
<dbReference type="PROSITE" id="PS00139">
    <property type="entry name" value="THIOL_PROTEASE_CYS"/>
    <property type="match status" value="1"/>
</dbReference>
<dbReference type="CDD" id="cd00585">
    <property type="entry name" value="Peptidase_C1B"/>
    <property type="match status" value="1"/>
</dbReference>
<feature type="active site" evidence="6">
    <location>
        <position position="72"/>
    </location>
</feature>
<dbReference type="SUPFAM" id="SSF54001">
    <property type="entry name" value="Cysteine proteinases"/>
    <property type="match status" value="1"/>
</dbReference>